<sequence length="365" mass="40641">MQIKIIVLPGDGIGPEVVKAATRVLQQVAEKFQVDVQLTEKLIGGASFEQFGTPLTDETLDACFKADAVLLGAVGGYQWENLPHQLKPEAALLRLRKELGLFTNIRPAKVYQAFVDSSSLKPEVLKGTDFVVFRELTGGIYFGQPRGYDQQKGWNTMVYQRHEVERIARRAFEIARQRSKKVTSVDKANVLEVSQFWREVVQKVHQDYPDVELNHLYVDNAAMQIVRDPKQFDVIVTSNLFGDILSDIAGMITGSLGMLPSASLGEKYALYEPVHGSAPDIAGQDKANPIATIASVAMMFAYSFQMTKAAELIEKAIEKTLEQGYRTVDIHQPGSKLISTSEMTDQILHNFETLYHEEGLGVFTL</sequence>
<comment type="caution">
    <text evidence="18">The sequence shown here is derived from an EMBL/GenBank/DDBJ whole genome shotgun (WGS) entry which is preliminary data.</text>
</comment>
<comment type="subunit">
    <text evidence="6 15 16">Homodimer.</text>
</comment>
<dbReference type="HAMAP" id="MF_01033">
    <property type="entry name" value="LeuB_type1"/>
    <property type="match status" value="1"/>
</dbReference>
<comment type="cofactor">
    <cofactor evidence="15 16">
        <name>Mg(2+)</name>
        <dbReference type="ChEBI" id="CHEBI:18420"/>
    </cofactor>
    <cofactor evidence="15 16">
        <name>Mn(2+)</name>
        <dbReference type="ChEBI" id="CHEBI:29035"/>
    </cofactor>
    <text evidence="15 16">Binds 1 Mg(2+) or Mn(2+) ion per subunit.</text>
</comment>
<evidence type="ECO:0000256" key="16">
    <source>
        <dbReference type="RuleBase" id="RU004445"/>
    </source>
</evidence>
<proteinExistence type="inferred from homology"/>
<feature type="binding site" evidence="15">
    <location>
        <position position="247"/>
    </location>
    <ligand>
        <name>Mg(2+)</name>
        <dbReference type="ChEBI" id="CHEBI:18420"/>
    </ligand>
</feature>
<feature type="binding site" evidence="15">
    <location>
        <position position="106"/>
    </location>
    <ligand>
        <name>substrate</name>
    </ligand>
</feature>
<feature type="binding site" evidence="15">
    <location>
        <position position="219"/>
    </location>
    <ligand>
        <name>Mg(2+)</name>
        <dbReference type="ChEBI" id="CHEBI:18420"/>
    </ligand>
</feature>
<evidence type="ECO:0000256" key="9">
    <source>
        <dbReference type="ARBA" id="ARBA00022605"/>
    </source>
</evidence>
<dbReference type="InterPro" id="IPR024084">
    <property type="entry name" value="IsoPropMal-DH-like_dom"/>
</dbReference>
<evidence type="ECO:0000256" key="15">
    <source>
        <dbReference type="HAMAP-Rule" id="MF_01033"/>
    </source>
</evidence>
<dbReference type="GO" id="GO:0009098">
    <property type="term" value="P:L-leucine biosynthetic process"/>
    <property type="evidence" value="ECO:0007669"/>
    <property type="project" value="UniProtKB-UniRule"/>
</dbReference>
<feature type="site" description="Important for catalysis" evidence="15">
    <location>
        <position position="141"/>
    </location>
</feature>
<dbReference type="InterPro" id="IPR004429">
    <property type="entry name" value="Isopropylmalate_DH"/>
</dbReference>
<evidence type="ECO:0000256" key="14">
    <source>
        <dbReference type="ARBA" id="ARBA00023304"/>
    </source>
</evidence>
<dbReference type="FunFam" id="3.40.718.10:FF:000028">
    <property type="entry name" value="3-isopropylmalate dehydrogenase"/>
    <property type="match status" value="1"/>
</dbReference>
<keyword evidence="11 15" id="KW-0460">Magnesium</keyword>
<keyword evidence="12 15" id="KW-0560">Oxidoreductase</keyword>
<accession>A0A7V5H283</accession>
<keyword evidence="15" id="KW-0464">Manganese</keyword>
<feature type="domain" description="Isopropylmalate dehydrogenase-like" evidence="17">
    <location>
        <begin position="4"/>
        <end position="347"/>
    </location>
</feature>
<keyword evidence="13 15" id="KW-0520">NAD</keyword>
<keyword evidence="8 15" id="KW-0963">Cytoplasm</keyword>
<evidence type="ECO:0000259" key="17">
    <source>
        <dbReference type="SMART" id="SM01329"/>
    </source>
</evidence>
<dbReference type="InterPro" id="IPR019818">
    <property type="entry name" value="IsoCit/isopropylmalate_DH_CS"/>
</dbReference>
<comment type="pathway">
    <text evidence="4 15 16">Amino-acid biosynthesis; L-leucine biosynthesis; L-leucine from 3-methyl-2-oxobutanoate: step 3/4.</text>
</comment>
<evidence type="ECO:0000256" key="2">
    <source>
        <dbReference type="ARBA" id="ARBA00001936"/>
    </source>
</evidence>
<dbReference type="Proteomes" id="UP000886111">
    <property type="component" value="Unassembled WGS sequence"/>
</dbReference>
<name>A0A7V5H283_CALAY</name>
<evidence type="ECO:0000256" key="1">
    <source>
        <dbReference type="ARBA" id="ARBA00000624"/>
    </source>
</evidence>
<feature type="binding site" evidence="15">
    <location>
        <position position="96"/>
    </location>
    <ligand>
        <name>substrate</name>
    </ligand>
</feature>
<keyword evidence="9 15" id="KW-0028">Amino-acid biosynthesis</keyword>
<dbReference type="GO" id="GO:0000287">
    <property type="term" value="F:magnesium ion binding"/>
    <property type="evidence" value="ECO:0007669"/>
    <property type="project" value="InterPro"/>
</dbReference>
<feature type="site" description="Important for catalysis" evidence="15">
    <location>
        <position position="187"/>
    </location>
</feature>
<dbReference type="SUPFAM" id="SSF53659">
    <property type="entry name" value="Isocitrate/Isopropylmalate dehydrogenase-like"/>
    <property type="match status" value="1"/>
</dbReference>
<evidence type="ECO:0000256" key="7">
    <source>
        <dbReference type="ARBA" id="ARBA00022430"/>
    </source>
</evidence>
<evidence type="ECO:0000256" key="11">
    <source>
        <dbReference type="ARBA" id="ARBA00022842"/>
    </source>
</evidence>
<evidence type="ECO:0000313" key="18">
    <source>
        <dbReference type="EMBL" id="HHE54337.1"/>
    </source>
</evidence>
<dbReference type="Pfam" id="PF00180">
    <property type="entry name" value="Iso_dh"/>
    <property type="match status" value="1"/>
</dbReference>
<comment type="cofactor">
    <cofactor evidence="2">
        <name>Mn(2+)</name>
        <dbReference type="ChEBI" id="CHEBI:29035"/>
    </cofactor>
</comment>
<evidence type="ECO:0000256" key="10">
    <source>
        <dbReference type="ARBA" id="ARBA00022723"/>
    </source>
</evidence>
<keyword evidence="7 15" id="KW-0432">Leucine biosynthesis</keyword>
<evidence type="ECO:0000256" key="6">
    <source>
        <dbReference type="ARBA" id="ARBA00011738"/>
    </source>
</evidence>
<gene>
    <name evidence="15 18" type="primary">leuB</name>
    <name evidence="18" type="ORF">ENL21_01045</name>
</gene>
<dbReference type="PROSITE" id="PS00470">
    <property type="entry name" value="IDH_IMDH"/>
    <property type="match status" value="1"/>
</dbReference>
<dbReference type="Gene3D" id="3.40.718.10">
    <property type="entry name" value="Isopropylmalate Dehydrogenase"/>
    <property type="match status" value="1"/>
</dbReference>
<feature type="binding site" evidence="15">
    <location>
        <begin position="76"/>
        <end position="89"/>
    </location>
    <ligand>
        <name>NAD(+)</name>
        <dbReference type="ChEBI" id="CHEBI:57540"/>
    </ligand>
</feature>
<keyword evidence="14 15" id="KW-0100">Branched-chain amino acid biosynthesis</keyword>
<comment type="catalytic activity">
    <reaction evidence="1 15 16">
        <text>(2R,3S)-3-isopropylmalate + NAD(+) = 4-methyl-2-oxopentanoate + CO2 + NADH</text>
        <dbReference type="Rhea" id="RHEA:32271"/>
        <dbReference type="ChEBI" id="CHEBI:16526"/>
        <dbReference type="ChEBI" id="CHEBI:17865"/>
        <dbReference type="ChEBI" id="CHEBI:35121"/>
        <dbReference type="ChEBI" id="CHEBI:57540"/>
        <dbReference type="ChEBI" id="CHEBI:57945"/>
        <dbReference type="EC" id="1.1.1.85"/>
    </reaction>
</comment>
<dbReference type="UniPathway" id="UPA00048">
    <property type="reaction ID" value="UER00072"/>
</dbReference>
<dbReference type="GO" id="GO:0051287">
    <property type="term" value="F:NAD binding"/>
    <property type="evidence" value="ECO:0007669"/>
    <property type="project" value="InterPro"/>
</dbReference>
<organism evidence="18">
    <name type="scientific">Caldithrix abyssi</name>
    <dbReference type="NCBI Taxonomy" id="187145"/>
    <lineage>
        <taxon>Bacteria</taxon>
        <taxon>Pseudomonadati</taxon>
        <taxon>Calditrichota</taxon>
        <taxon>Calditrichia</taxon>
        <taxon>Calditrichales</taxon>
        <taxon>Calditrichaceae</taxon>
        <taxon>Caldithrix</taxon>
    </lineage>
</organism>
<reference evidence="18" key="1">
    <citation type="journal article" date="2020" name="mSystems">
        <title>Genome- and Community-Level Interaction Insights into Carbon Utilization and Element Cycling Functions of Hydrothermarchaeota in Hydrothermal Sediment.</title>
        <authorList>
            <person name="Zhou Z."/>
            <person name="Liu Y."/>
            <person name="Xu W."/>
            <person name="Pan J."/>
            <person name="Luo Z.H."/>
            <person name="Li M."/>
        </authorList>
    </citation>
    <scope>NUCLEOTIDE SEQUENCE [LARGE SCALE GENOMIC DNA]</scope>
    <source>
        <strain evidence="18">HyVt-76</strain>
    </source>
</reference>
<feature type="binding site" evidence="15">
    <location>
        <position position="219"/>
    </location>
    <ligand>
        <name>substrate</name>
    </ligand>
</feature>
<dbReference type="PANTHER" id="PTHR42979">
    <property type="entry name" value="3-ISOPROPYLMALATE DEHYDROGENASE"/>
    <property type="match status" value="1"/>
</dbReference>
<evidence type="ECO:0000256" key="8">
    <source>
        <dbReference type="ARBA" id="ARBA00022490"/>
    </source>
</evidence>
<evidence type="ECO:0000256" key="4">
    <source>
        <dbReference type="ARBA" id="ARBA00004762"/>
    </source>
</evidence>
<evidence type="ECO:0000256" key="5">
    <source>
        <dbReference type="ARBA" id="ARBA00008319"/>
    </source>
</evidence>
<comment type="similarity">
    <text evidence="5 15">Belongs to the isocitrate and isopropylmalate dehydrogenases family. LeuB type 1 subfamily.</text>
</comment>
<dbReference type="SMART" id="SM01329">
    <property type="entry name" value="Iso_dh"/>
    <property type="match status" value="1"/>
</dbReference>
<dbReference type="NCBIfam" id="TIGR00169">
    <property type="entry name" value="leuB"/>
    <property type="match status" value="1"/>
</dbReference>
<evidence type="ECO:0000256" key="12">
    <source>
        <dbReference type="ARBA" id="ARBA00023002"/>
    </source>
</evidence>
<dbReference type="PANTHER" id="PTHR42979:SF1">
    <property type="entry name" value="3-ISOPROPYLMALATE DEHYDROGENASE"/>
    <property type="match status" value="1"/>
</dbReference>
<evidence type="ECO:0000256" key="3">
    <source>
        <dbReference type="ARBA" id="ARBA00004496"/>
    </source>
</evidence>
<comment type="subcellular location">
    <subcellularLocation>
        <location evidence="3 15">Cytoplasm</location>
    </subcellularLocation>
</comment>
<feature type="binding site" evidence="15">
    <location>
        <begin position="276"/>
        <end position="288"/>
    </location>
    <ligand>
        <name>NAD(+)</name>
        <dbReference type="ChEBI" id="CHEBI:57540"/>
    </ligand>
</feature>
<feature type="binding site" evidence="15">
    <location>
        <position position="134"/>
    </location>
    <ligand>
        <name>substrate</name>
    </ligand>
</feature>
<protein>
    <recommendedName>
        <fullName evidence="15">3-isopropylmalate dehydrogenase</fullName>
        <ecNumber evidence="15">1.1.1.85</ecNumber>
    </recommendedName>
    <alternativeName>
        <fullName evidence="15">3-IPM-DH</fullName>
    </alternativeName>
    <alternativeName>
        <fullName evidence="15">Beta-IPM dehydrogenase</fullName>
        <shortName evidence="15">IMDH</shortName>
    </alternativeName>
</protein>
<comment type="function">
    <text evidence="15 16">Catalyzes the oxidation of 3-carboxy-2-hydroxy-4-methylpentanoate (3-isopropylmalate) to 3-carboxy-4-methyl-2-oxopentanoate. The product decarboxylates to 4-methyl-2 oxopentanoate.</text>
</comment>
<keyword evidence="10 15" id="KW-0479">Metal-binding</keyword>
<dbReference type="EC" id="1.1.1.85" evidence="15"/>
<dbReference type="EMBL" id="DRTD01000076">
    <property type="protein sequence ID" value="HHE54337.1"/>
    <property type="molecule type" value="Genomic_DNA"/>
</dbReference>
<dbReference type="GO" id="GO:0003862">
    <property type="term" value="F:3-isopropylmalate dehydrogenase activity"/>
    <property type="evidence" value="ECO:0007669"/>
    <property type="project" value="UniProtKB-UniRule"/>
</dbReference>
<dbReference type="AlphaFoldDB" id="A0A7V5H283"/>
<dbReference type="GO" id="GO:0005829">
    <property type="term" value="C:cytosol"/>
    <property type="evidence" value="ECO:0007669"/>
    <property type="project" value="TreeGrafter"/>
</dbReference>
<evidence type="ECO:0000256" key="13">
    <source>
        <dbReference type="ARBA" id="ARBA00023027"/>
    </source>
</evidence>
<feature type="binding site" evidence="15">
    <location>
        <position position="243"/>
    </location>
    <ligand>
        <name>Mg(2+)</name>
        <dbReference type="ChEBI" id="CHEBI:18420"/>
    </ligand>
</feature>